<evidence type="ECO:0000313" key="3">
    <source>
        <dbReference type="Proteomes" id="UP000267251"/>
    </source>
</evidence>
<protein>
    <submittedName>
        <fullName evidence="2">Uncharacterized protein</fullName>
    </submittedName>
</protein>
<keyword evidence="3" id="KW-1185">Reference proteome</keyword>
<dbReference type="Gene3D" id="1.25.40.20">
    <property type="entry name" value="Ankyrin repeat-containing domain"/>
    <property type="match status" value="1"/>
</dbReference>
<reference evidence="3" key="1">
    <citation type="journal article" date="2018" name="Nat. Microbiol.">
        <title>Leveraging single-cell genomics to expand the fungal tree of life.</title>
        <authorList>
            <person name="Ahrendt S.R."/>
            <person name="Quandt C.A."/>
            <person name="Ciobanu D."/>
            <person name="Clum A."/>
            <person name="Salamov A."/>
            <person name="Andreopoulos B."/>
            <person name="Cheng J.F."/>
            <person name="Woyke T."/>
            <person name="Pelin A."/>
            <person name="Henrissat B."/>
            <person name="Reynolds N.K."/>
            <person name="Benny G.L."/>
            <person name="Smith M.E."/>
            <person name="James T.Y."/>
            <person name="Grigoriev I.V."/>
        </authorList>
    </citation>
    <scope>NUCLEOTIDE SEQUENCE [LARGE SCALE GENOMIC DNA]</scope>
</reference>
<dbReference type="OrthoDB" id="539213at2759"/>
<feature type="compositionally biased region" description="Low complexity" evidence="1">
    <location>
        <begin position="92"/>
        <end position="107"/>
    </location>
</feature>
<dbReference type="Proteomes" id="UP000267251">
    <property type="component" value="Unassembled WGS sequence"/>
</dbReference>
<evidence type="ECO:0000256" key="1">
    <source>
        <dbReference type="SAM" id="MobiDB-lite"/>
    </source>
</evidence>
<accession>A0A4P9YBE8</accession>
<feature type="region of interest" description="Disordered" evidence="1">
    <location>
        <begin position="89"/>
        <end position="110"/>
    </location>
</feature>
<dbReference type="SUPFAM" id="SSF48403">
    <property type="entry name" value="Ankyrin repeat"/>
    <property type="match status" value="1"/>
</dbReference>
<sequence>MAKGTTRKPGSPRLLDLPNEILSRIHLYSQSSALPLTCRRLWALTTPTLHRAHFLRLGHSHLHISLRRAIRRRICTPVVLARMDRLEDATRPRASPNASASPRPSRPISLKGLRVPRHYLERPGTPEEERVQLQSLKDLLDRGVDPCNPSHLPLTRAVRSDWYDLTALLLHYGASARDIDIRPAIIRGQIPIIRLLMDAGARIDGECMDVAVGAKQWTLVKLFIQAGVVPTLKTLEEM</sequence>
<dbReference type="EMBL" id="KZ987731">
    <property type="protein sequence ID" value="RKP15450.1"/>
    <property type="molecule type" value="Genomic_DNA"/>
</dbReference>
<name>A0A4P9YBE8_9FUNG</name>
<proteinExistence type="predicted"/>
<gene>
    <name evidence="2" type="ORF">BJ684DRAFT_18226</name>
</gene>
<dbReference type="AlphaFoldDB" id="A0A4P9YBE8"/>
<evidence type="ECO:0000313" key="2">
    <source>
        <dbReference type="EMBL" id="RKP15450.1"/>
    </source>
</evidence>
<dbReference type="InterPro" id="IPR036770">
    <property type="entry name" value="Ankyrin_rpt-contain_sf"/>
</dbReference>
<organism evidence="2 3">
    <name type="scientific">Piptocephalis cylindrospora</name>
    <dbReference type="NCBI Taxonomy" id="1907219"/>
    <lineage>
        <taxon>Eukaryota</taxon>
        <taxon>Fungi</taxon>
        <taxon>Fungi incertae sedis</taxon>
        <taxon>Zoopagomycota</taxon>
        <taxon>Zoopagomycotina</taxon>
        <taxon>Zoopagomycetes</taxon>
        <taxon>Zoopagales</taxon>
        <taxon>Piptocephalidaceae</taxon>
        <taxon>Piptocephalis</taxon>
    </lineage>
</organism>